<dbReference type="Pfam" id="PF18765">
    <property type="entry name" value="Polbeta"/>
    <property type="match status" value="1"/>
</dbReference>
<gene>
    <name evidence="2" type="ORF">M2350_001310</name>
</gene>
<dbReference type="InterPro" id="IPR041633">
    <property type="entry name" value="Polbeta"/>
</dbReference>
<proteinExistence type="predicted"/>
<name>A0ABT2EPV4_9BACT</name>
<comment type="caution">
    <text evidence="2">The sequence shown here is derived from an EMBL/GenBank/DDBJ whole genome shotgun (WGS) entry which is preliminary data.</text>
</comment>
<dbReference type="SUPFAM" id="SSF81301">
    <property type="entry name" value="Nucleotidyltransferase"/>
    <property type="match status" value="1"/>
</dbReference>
<dbReference type="InterPro" id="IPR043519">
    <property type="entry name" value="NT_sf"/>
</dbReference>
<dbReference type="Proteomes" id="UP001204798">
    <property type="component" value="Unassembled WGS sequence"/>
</dbReference>
<dbReference type="InterPro" id="IPR052930">
    <property type="entry name" value="TA_antitoxin_MntA"/>
</dbReference>
<evidence type="ECO:0000313" key="3">
    <source>
        <dbReference type="Proteomes" id="UP001204798"/>
    </source>
</evidence>
<dbReference type="Gene3D" id="3.30.460.10">
    <property type="entry name" value="Beta Polymerase, domain 2"/>
    <property type="match status" value="1"/>
</dbReference>
<evidence type="ECO:0000313" key="2">
    <source>
        <dbReference type="EMBL" id="MCS3918910.1"/>
    </source>
</evidence>
<dbReference type="CDD" id="cd05403">
    <property type="entry name" value="NT_KNTase_like"/>
    <property type="match status" value="1"/>
</dbReference>
<protein>
    <submittedName>
        <fullName evidence="2">Nucleotidyltransferase</fullName>
    </submittedName>
</protein>
<dbReference type="PANTHER" id="PTHR43852">
    <property type="entry name" value="NUCLEOTIDYLTRANSFERASE"/>
    <property type="match status" value="1"/>
</dbReference>
<keyword evidence="3" id="KW-1185">Reference proteome</keyword>
<accession>A0ABT2EPV4</accession>
<reference evidence="2 3" key="1">
    <citation type="submission" date="2022-08" db="EMBL/GenBank/DDBJ databases">
        <title>Bacterial and archaeal communities from various locations to study Microbial Dark Matter (Phase II).</title>
        <authorList>
            <person name="Stepanauskas R."/>
        </authorList>
    </citation>
    <scope>NUCLEOTIDE SEQUENCE [LARGE SCALE GENOMIC DNA]</scope>
    <source>
        <strain evidence="2 3">PD1</strain>
    </source>
</reference>
<feature type="domain" description="Polymerase beta nucleotidyltransferase" evidence="1">
    <location>
        <begin position="15"/>
        <end position="100"/>
    </location>
</feature>
<sequence length="130" mass="15397">MGEAKAKQQLELLLKKVQQDSDVLAVMLFGSVARGESSAQSDVDICLVLYPKRWQLEELARKRWEYLRFDLDIKIFQQLPLYVRRRVLKEGIVLLVKDEDQLYELAFRTAKEFEDFKHIYRDYLEAIARG</sequence>
<organism evidence="2 3">
    <name type="scientific">Candidatus Fervidibacter sacchari</name>
    <dbReference type="NCBI Taxonomy" id="1448929"/>
    <lineage>
        <taxon>Bacteria</taxon>
        <taxon>Candidatus Fervidibacterota</taxon>
        <taxon>Candidatus Fervidibacter</taxon>
    </lineage>
</organism>
<dbReference type="PANTHER" id="PTHR43852:SF3">
    <property type="entry name" value="NUCLEOTIDYLTRANSFERASE"/>
    <property type="match status" value="1"/>
</dbReference>
<dbReference type="RefSeq" id="WP_259094971.1">
    <property type="nucleotide sequence ID" value="NZ_CP130454.1"/>
</dbReference>
<dbReference type="NCBIfam" id="NF047752">
    <property type="entry name" value="MntA_antitoxin"/>
    <property type="match status" value="1"/>
</dbReference>
<evidence type="ECO:0000259" key="1">
    <source>
        <dbReference type="Pfam" id="PF18765"/>
    </source>
</evidence>
<dbReference type="EMBL" id="JANUCP010000002">
    <property type="protein sequence ID" value="MCS3918910.1"/>
    <property type="molecule type" value="Genomic_DNA"/>
</dbReference>